<dbReference type="AlphaFoldDB" id="A0A2K4ZJ13"/>
<dbReference type="PANTHER" id="PTHR43280:SF2">
    <property type="entry name" value="HTH-TYPE TRANSCRIPTIONAL REGULATOR EXSA"/>
    <property type="match status" value="1"/>
</dbReference>
<dbReference type="Pfam" id="PF02311">
    <property type="entry name" value="AraC_binding"/>
    <property type="match status" value="1"/>
</dbReference>
<feature type="domain" description="HTH araC/xylS-type" evidence="4">
    <location>
        <begin position="155"/>
        <end position="253"/>
    </location>
</feature>
<dbReference type="Pfam" id="PF12833">
    <property type="entry name" value="HTH_18"/>
    <property type="match status" value="1"/>
</dbReference>
<dbReference type="GO" id="GO:0003700">
    <property type="term" value="F:DNA-binding transcription factor activity"/>
    <property type="evidence" value="ECO:0007669"/>
    <property type="project" value="InterPro"/>
</dbReference>
<dbReference type="RefSeq" id="WP_103240495.1">
    <property type="nucleotide sequence ID" value="NZ_CANRXC010000026.1"/>
</dbReference>
<organism evidence="5 6">
    <name type="scientific">Acetatifactor muris</name>
    <dbReference type="NCBI Taxonomy" id="879566"/>
    <lineage>
        <taxon>Bacteria</taxon>
        <taxon>Bacillati</taxon>
        <taxon>Bacillota</taxon>
        <taxon>Clostridia</taxon>
        <taxon>Lachnospirales</taxon>
        <taxon>Lachnospiraceae</taxon>
        <taxon>Acetatifactor</taxon>
    </lineage>
</organism>
<evidence type="ECO:0000256" key="1">
    <source>
        <dbReference type="ARBA" id="ARBA00023015"/>
    </source>
</evidence>
<dbReference type="GO" id="GO:0043565">
    <property type="term" value="F:sequence-specific DNA binding"/>
    <property type="evidence" value="ECO:0007669"/>
    <property type="project" value="InterPro"/>
</dbReference>
<dbReference type="InterPro" id="IPR003313">
    <property type="entry name" value="AraC-bd"/>
</dbReference>
<dbReference type="Proteomes" id="UP000236311">
    <property type="component" value="Unassembled WGS sequence"/>
</dbReference>
<evidence type="ECO:0000256" key="2">
    <source>
        <dbReference type="ARBA" id="ARBA00023125"/>
    </source>
</evidence>
<dbReference type="Gene3D" id="2.60.120.280">
    <property type="entry name" value="Regulatory protein AraC"/>
    <property type="match status" value="1"/>
</dbReference>
<proteinExistence type="predicted"/>
<evidence type="ECO:0000259" key="4">
    <source>
        <dbReference type="PROSITE" id="PS01124"/>
    </source>
</evidence>
<sequence>MIRMEIVIDQHYKGYNPVQFGSESCNPGHFFGPSVRTHWLLHYVVYGFGTFVRDGVSRAVKPGDIFVIPPYEETYYEADVKNPWRYIWIGFTTEEDVPPPLKNAIIHCPEAGSLFEDMLRCGKLENGRSAFLCAKIWELFSILLEEGGTSADYVEKALSYMNAEYINDITVRQIAESLGLNRSYFSELFSRQMGVSPQKYLINLRLERAAELLTVYGESPATAGLSVGYPDIYHFSKIFKKHFGLSPRNYQQMYRRSRG</sequence>
<name>A0A2K4ZJ13_9FIRM</name>
<dbReference type="SMART" id="SM00342">
    <property type="entry name" value="HTH_ARAC"/>
    <property type="match status" value="1"/>
</dbReference>
<dbReference type="EMBL" id="OFSM01000016">
    <property type="protein sequence ID" value="SOY30465.1"/>
    <property type="molecule type" value="Genomic_DNA"/>
</dbReference>
<dbReference type="InterPro" id="IPR018060">
    <property type="entry name" value="HTH_AraC"/>
</dbReference>
<reference evidence="5 6" key="1">
    <citation type="submission" date="2018-01" db="EMBL/GenBank/DDBJ databases">
        <authorList>
            <person name="Gaut B.S."/>
            <person name="Morton B.R."/>
            <person name="Clegg M.T."/>
            <person name="Duvall M.R."/>
        </authorList>
    </citation>
    <scope>NUCLEOTIDE SEQUENCE [LARGE SCALE GENOMIC DNA]</scope>
    <source>
        <strain evidence="5">GP69</strain>
    </source>
</reference>
<dbReference type="SUPFAM" id="SSF46689">
    <property type="entry name" value="Homeodomain-like"/>
    <property type="match status" value="2"/>
</dbReference>
<dbReference type="SUPFAM" id="SSF51215">
    <property type="entry name" value="Regulatory protein AraC"/>
    <property type="match status" value="1"/>
</dbReference>
<keyword evidence="3" id="KW-0804">Transcription</keyword>
<dbReference type="PANTHER" id="PTHR43280">
    <property type="entry name" value="ARAC-FAMILY TRANSCRIPTIONAL REGULATOR"/>
    <property type="match status" value="1"/>
</dbReference>
<keyword evidence="2" id="KW-0238">DNA-binding</keyword>
<keyword evidence="6" id="KW-1185">Reference proteome</keyword>
<accession>A0A2K4ZJ13</accession>
<dbReference type="OrthoDB" id="9813413at2"/>
<dbReference type="Gene3D" id="1.10.10.60">
    <property type="entry name" value="Homeodomain-like"/>
    <property type="match status" value="2"/>
</dbReference>
<dbReference type="InterPro" id="IPR009057">
    <property type="entry name" value="Homeodomain-like_sf"/>
</dbReference>
<keyword evidence="1" id="KW-0805">Transcription regulation</keyword>
<evidence type="ECO:0000313" key="5">
    <source>
        <dbReference type="EMBL" id="SOY30465.1"/>
    </source>
</evidence>
<evidence type="ECO:0000313" key="6">
    <source>
        <dbReference type="Proteomes" id="UP000236311"/>
    </source>
</evidence>
<dbReference type="InterPro" id="IPR037923">
    <property type="entry name" value="HTH-like"/>
</dbReference>
<dbReference type="CDD" id="cd06986">
    <property type="entry name" value="cupin_MmsR-like_N"/>
    <property type="match status" value="1"/>
</dbReference>
<dbReference type="PROSITE" id="PS01124">
    <property type="entry name" value="HTH_ARAC_FAMILY_2"/>
    <property type="match status" value="1"/>
</dbReference>
<protein>
    <submittedName>
        <fullName evidence="5">Arabinose operon regulatory protein</fullName>
    </submittedName>
</protein>
<gene>
    <name evidence="5" type="primary">araC_1</name>
    <name evidence="5" type="ORF">AMURIS_03193</name>
</gene>
<evidence type="ECO:0000256" key="3">
    <source>
        <dbReference type="ARBA" id="ARBA00023163"/>
    </source>
</evidence>